<reference evidence="1 2" key="1">
    <citation type="submission" date="2022-01" db="EMBL/GenBank/DDBJ databases">
        <title>Whole genome-based taxonomy of the Shewanellaceae.</title>
        <authorList>
            <person name="Martin-Rodriguez A.J."/>
        </authorList>
    </citation>
    <scope>NUCLEOTIDE SEQUENCE [LARGE SCALE GENOMIC DNA]</scope>
    <source>
        <strain evidence="1 2">DSM 17177</strain>
    </source>
</reference>
<dbReference type="EMBL" id="JAKIKS010000055">
    <property type="protein sequence ID" value="MCL1125651.1"/>
    <property type="molecule type" value="Genomic_DNA"/>
</dbReference>
<accession>A0ABT0LD63</accession>
<dbReference type="Pfam" id="PF05114">
    <property type="entry name" value="MbnB_TglH_ChrH"/>
    <property type="match status" value="1"/>
</dbReference>
<dbReference type="Proteomes" id="UP001203423">
    <property type="component" value="Unassembled WGS sequence"/>
</dbReference>
<gene>
    <name evidence="1" type="ORF">L2764_14485</name>
</gene>
<organism evidence="1 2">
    <name type="scientific">Shewanella surugensis</name>
    <dbReference type="NCBI Taxonomy" id="212020"/>
    <lineage>
        <taxon>Bacteria</taxon>
        <taxon>Pseudomonadati</taxon>
        <taxon>Pseudomonadota</taxon>
        <taxon>Gammaproteobacteria</taxon>
        <taxon>Alteromonadales</taxon>
        <taxon>Shewanellaceae</taxon>
        <taxon>Shewanella</taxon>
    </lineage>
</organism>
<name>A0ABT0LD63_9GAMM</name>
<keyword evidence="2" id="KW-1185">Reference proteome</keyword>
<dbReference type="RefSeq" id="WP_248940958.1">
    <property type="nucleotide sequence ID" value="NZ_JAKIKS010000055.1"/>
</dbReference>
<dbReference type="InterPro" id="IPR007801">
    <property type="entry name" value="MbnB/TglH/ChrH"/>
</dbReference>
<sequence length="55" mass="6200">MCSPVERIKQIHLAGFHDKGAFLLDAHNQPVDEQVWQVLASFIDKHGVISSMIEL</sequence>
<proteinExistence type="predicted"/>
<comment type="caution">
    <text evidence="1">The sequence shown here is derived from an EMBL/GenBank/DDBJ whole genome shotgun (WGS) entry which is preliminary data.</text>
</comment>
<protein>
    <submittedName>
        <fullName evidence="1">DUF692 domain-containing protein</fullName>
    </submittedName>
</protein>
<evidence type="ECO:0000313" key="1">
    <source>
        <dbReference type="EMBL" id="MCL1125651.1"/>
    </source>
</evidence>
<evidence type="ECO:0000313" key="2">
    <source>
        <dbReference type="Proteomes" id="UP001203423"/>
    </source>
</evidence>